<keyword evidence="9" id="KW-1185">Reference proteome</keyword>
<dbReference type="GO" id="GO:0016491">
    <property type="term" value="F:oxidoreductase activity"/>
    <property type="evidence" value="ECO:0007669"/>
    <property type="project" value="UniProtKB-KW"/>
</dbReference>
<sequence>MKLLLSFTFLLAALASATDIETSLKSAGIKVVGPTDPAYATDIFDYNLRFHYQPALIAYPTNAAQVSKVVKAGTTFNLPVTARSGGHSFIANALGDGRLVVDLSLMKNITVLQNGATVEAHIGAGNRLGDIALALNEHGRAIPHGLYAYVGIGGHGGHGGYGLTSRLWGLNLDRIIEVEVVLANGTVTNASLTTNPDLFWGIRGSSSSFGIVTDIVYDTLPRPDYAIAFEYVWNLDYTTAAQAISDYQVFVNNIPQELGLAVEWNRGNASGFVTLEFGGAWYGAEGQVESVLQPFLSKLPTPSFGSLLGNGTWIDNIATLAQGPLDTSLAPDTNATFYVKSLVTPQEAPMDDNTLLQFMKYLATEGFSTPLDWFVQIGLYGGNASAINAVPQDATGYTHRDSMFTMQIQVTQVPVVTEAGFSFVEGVADTITGNMPPDWDYGSYLNYIDDRLVDWQHRYYGVDYPRLQALKRSYDPTNLFRFPKSIEL</sequence>
<proteinExistence type="inferred from homology"/>
<dbReference type="Pfam" id="PF01565">
    <property type="entry name" value="FAD_binding_4"/>
    <property type="match status" value="1"/>
</dbReference>
<dbReference type="InterPro" id="IPR006094">
    <property type="entry name" value="Oxid_FAD_bind_N"/>
</dbReference>
<comment type="cofactor">
    <cofactor evidence="1">
        <name>FAD</name>
        <dbReference type="ChEBI" id="CHEBI:57692"/>
    </cofactor>
</comment>
<keyword evidence="6" id="KW-0732">Signal</keyword>
<dbReference type="SUPFAM" id="SSF56176">
    <property type="entry name" value="FAD-binding/transporter-associated domain-like"/>
    <property type="match status" value="1"/>
</dbReference>
<evidence type="ECO:0000256" key="6">
    <source>
        <dbReference type="SAM" id="SignalP"/>
    </source>
</evidence>
<gene>
    <name evidence="8" type="ORF">C8F04DRAFT_1038766</name>
</gene>
<feature type="signal peptide" evidence="6">
    <location>
        <begin position="1"/>
        <end position="17"/>
    </location>
</feature>
<dbReference type="AlphaFoldDB" id="A0AAD6SYL7"/>
<feature type="domain" description="FAD-binding PCMH-type" evidence="7">
    <location>
        <begin position="50"/>
        <end position="222"/>
    </location>
</feature>
<dbReference type="GO" id="GO:0071949">
    <property type="term" value="F:FAD binding"/>
    <property type="evidence" value="ECO:0007669"/>
    <property type="project" value="InterPro"/>
</dbReference>
<dbReference type="InterPro" id="IPR016169">
    <property type="entry name" value="FAD-bd_PCMH_sub2"/>
</dbReference>
<name>A0AAD6SYL7_9AGAR</name>
<evidence type="ECO:0000313" key="8">
    <source>
        <dbReference type="EMBL" id="KAJ7034137.1"/>
    </source>
</evidence>
<dbReference type="Pfam" id="PF08031">
    <property type="entry name" value="BBE"/>
    <property type="match status" value="1"/>
</dbReference>
<dbReference type="PROSITE" id="PS51387">
    <property type="entry name" value="FAD_PCMH"/>
    <property type="match status" value="1"/>
</dbReference>
<evidence type="ECO:0000256" key="2">
    <source>
        <dbReference type="ARBA" id="ARBA00005466"/>
    </source>
</evidence>
<dbReference type="InterPro" id="IPR012951">
    <property type="entry name" value="BBE"/>
</dbReference>
<keyword evidence="3" id="KW-0285">Flavoprotein</keyword>
<organism evidence="8 9">
    <name type="scientific">Mycena alexandri</name>
    <dbReference type="NCBI Taxonomy" id="1745969"/>
    <lineage>
        <taxon>Eukaryota</taxon>
        <taxon>Fungi</taxon>
        <taxon>Dikarya</taxon>
        <taxon>Basidiomycota</taxon>
        <taxon>Agaricomycotina</taxon>
        <taxon>Agaricomycetes</taxon>
        <taxon>Agaricomycetidae</taxon>
        <taxon>Agaricales</taxon>
        <taxon>Marasmiineae</taxon>
        <taxon>Mycenaceae</taxon>
        <taxon>Mycena</taxon>
    </lineage>
</organism>
<comment type="caution">
    <text evidence="8">The sequence shown here is derived from an EMBL/GenBank/DDBJ whole genome shotgun (WGS) entry which is preliminary data.</text>
</comment>
<comment type="similarity">
    <text evidence="2">Belongs to the oxygen-dependent FAD-linked oxidoreductase family.</text>
</comment>
<evidence type="ECO:0000313" key="9">
    <source>
        <dbReference type="Proteomes" id="UP001218188"/>
    </source>
</evidence>
<evidence type="ECO:0000256" key="3">
    <source>
        <dbReference type="ARBA" id="ARBA00022630"/>
    </source>
</evidence>
<evidence type="ECO:0000259" key="7">
    <source>
        <dbReference type="PROSITE" id="PS51387"/>
    </source>
</evidence>
<keyword evidence="4" id="KW-0274">FAD</keyword>
<protein>
    <submittedName>
        <fullName evidence="8">Glucooligosaccharide oxidase</fullName>
    </submittedName>
</protein>
<dbReference type="InterPro" id="IPR050416">
    <property type="entry name" value="FAD-linked_Oxidoreductase"/>
</dbReference>
<evidence type="ECO:0000256" key="1">
    <source>
        <dbReference type="ARBA" id="ARBA00001974"/>
    </source>
</evidence>
<dbReference type="PANTHER" id="PTHR42973:SF39">
    <property type="entry name" value="FAD-BINDING PCMH-TYPE DOMAIN-CONTAINING PROTEIN"/>
    <property type="match status" value="1"/>
</dbReference>
<dbReference type="PANTHER" id="PTHR42973">
    <property type="entry name" value="BINDING OXIDOREDUCTASE, PUTATIVE (AFU_ORTHOLOGUE AFUA_1G17690)-RELATED"/>
    <property type="match status" value="1"/>
</dbReference>
<dbReference type="InterPro" id="IPR036318">
    <property type="entry name" value="FAD-bd_PCMH-like_sf"/>
</dbReference>
<feature type="chain" id="PRO_5042025993" evidence="6">
    <location>
        <begin position="18"/>
        <end position="488"/>
    </location>
</feature>
<dbReference type="Proteomes" id="UP001218188">
    <property type="component" value="Unassembled WGS sequence"/>
</dbReference>
<evidence type="ECO:0000256" key="4">
    <source>
        <dbReference type="ARBA" id="ARBA00022827"/>
    </source>
</evidence>
<dbReference type="InterPro" id="IPR016166">
    <property type="entry name" value="FAD-bd_PCMH"/>
</dbReference>
<dbReference type="EMBL" id="JARJCM010000059">
    <property type="protein sequence ID" value="KAJ7034137.1"/>
    <property type="molecule type" value="Genomic_DNA"/>
</dbReference>
<accession>A0AAD6SYL7</accession>
<dbReference type="Gene3D" id="3.40.462.20">
    <property type="match status" value="1"/>
</dbReference>
<dbReference type="Gene3D" id="3.30.465.10">
    <property type="match status" value="1"/>
</dbReference>
<keyword evidence="5" id="KW-0560">Oxidoreductase</keyword>
<evidence type="ECO:0000256" key="5">
    <source>
        <dbReference type="ARBA" id="ARBA00023002"/>
    </source>
</evidence>
<reference evidence="8" key="1">
    <citation type="submission" date="2023-03" db="EMBL/GenBank/DDBJ databases">
        <title>Massive genome expansion in bonnet fungi (Mycena s.s.) driven by repeated elements and novel gene families across ecological guilds.</title>
        <authorList>
            <consortium name="Lawrence Berkeley National Laboratory"/>
            <person name="Harder C.B."/>
            <person name="Miyauchi S."/>
            <person name="Viragh M."/>
            <person name="Kuo A."/>
            <person name="Thoen E."/>
            <person name="Andreopoulos B."/>
            <person name="Lu D."/>
            <person name="Skrede I."/>
            <person name="Drula E."/>
            <person name="Henrissat B."/>
            <person name="Morin E."/>
            <person name="Kohler A."/>
            <person name="Barry K."/>
            <person name="LaButti K."/>
            <person name="Morin E."/>
            <person name="Salamov A."/>
            <person name="Lipzen A."/>
            <person name="Mereny Z."/>
            <person name="Hegedus B."/>
            <person name="Baldrian P."/>
            <person name="Stursova M."/>
            <person name="Weitz H."/>
            <person name="Taylor A."/>
            <person name="Grigoriev I.V."/>
            <person name="Nagy L.G."/>
            <person name="Martin F."/>
            <person name="Kauserud H."/>
        </authorList>
    </citation>
    <scope>NUCLEOTIDE SEQUENCE</scope>
    <source>
        <strain evidence="8">CBHHK200</strain>
    </source>
</reference>